<dbReference type="SMART" id="SM00365">
    <property type="entry name" value="LRR_SD22"/>
    <property type="match status" value="7"/>
</dbReference>
<evidence type="ECO:0000313" key="8">
    <source>
        <dbReference type="Proteomes" id="UP000682802"/>
    </source>
</evidence>
<dbReference type="SUPFAM" id="SSF48726">
    <property type="entry name" value="Immunoglobulin"/>
    <property type="match status" value="1"/>
</dbReference>
<dbReference type="InterPro" id="IPR007110">
    <property type="entry name" value="Ig-like_dom"/>
</dbReference>
<dbReference type="Gene3D" id="3.80.10.10">
    <property type="entry name" value="Ribonuclease Inhibitor"/>
    <property type="match status" value="4"/>
</dbReference>
<dbReference type="CDD" id="cd00096">
    <property type="entry name" value="Ig"/>
    <property type="match status" value="1"/>
</dbReference>
<dbReference type="InterPro" id="IPR032675">
    <property type="entry name" value="LRR_dom_sf"/>
</dbReference>
<dbReference type="Pfam" id="PF18962">
    <property type="entry name" value="Por_Secre_tail"/>
    <property type="match status" value="1"/>
</dbReference>
<feature type="domain" description="Ig-like" evidence="6">
    <location>
        <begin position="3861"/>
        <end position="3935"/>
    </location>
</feature>
<dbReference type="EMBL" id="CP076128">
    <property type="protein sequence ID" value="QWG08322.1"/>
    <property type="molecule type" value="Genomic_DNA"/>
</dbReference>
<dbReference type="InterPro" id="IPR001611">
    <property type="entry name" value="Leu-rich_rpt"/>
</dbReference>
<keyword evidence="2 5" id="KW-0732">Signal</keyword>
<dbReference type="PANTHER" id="PTHR48051:SF1">
    <property type="entry name" value="RAS SUPPRESSOR PROTEIN 1"/>
    <property type="match status" value="1"/>
</dbReference>
<proteinExistence type="predicted"/>
<protein>
    <submittedName>
        <fullName evidence="7">Leucine-rich repeat domain-containing protein</fullName>
    </submittedName>
</protein>
<evidence type="ECO:0000256" key="1">
    <source>
        <dbReference type="ARBA" id="ARBA00022614"/>
    </source>
</evidence>
<dbReference type="PROSITE" id="PS50835">
    <property type="entry name" value="IG_LIKE"/>
    <property type="match status" value="1"/>
</dbReference>
<evidence type="ECO:0000256" key="5">
    <source>
        <dbReference type="SAM" id="SignalP"/>
    </source>
</evidence>
<dbReference type="RefSeq" id="WP_144072243.1">
    <property type="nucleotide sequence ID" value="NZ_CP076128.1"/>
</dbReference>
<dbReference type="SMART" id="SM00369">
    <property type="entry name" value="LRR_TYP"/>
    <property type="match status" value="4"/>
</dbReference>
<dbReference type="InterPro" id="IPR025875">
    <property type="entry name" value="Leu-rich_rpt_4"/>
</dbReference>
<evidence type="ECO:0000259" key="6">
    <source>
        <dbReference type="PROSITE" id="PS50835"/>
    </source>
</evidence>
<keyword evidence="4" id="KW-1015">Disulfide bond</keyword>
<keyword evidence="8" id="KW-1185">Reference proteome</keyword>
<dbReference type="InterPro" id="IPR036179">
    <property type="entry name" value="Ig-like_dom_sf"/>
</dbReference>
<accession>A0ABX8GYP6</accession>
<dbReference type="Pfam" id="PF12799">
    <property type="entry name" value="LRR_4"/>
    <property type="match status" value="1"/>
</dbReference>
<evidence type="ECO:0000256" key="4">
    <source>
        <dbReference type="ARBA" id="ARBA00023157"/>
    </source>
</evidence>
<evidence type="ECO:0000256" key="3">
    <source>
        <dbReference type="ARBA" id="ARBA00022737"/>
    </source>
</evidence>
<dbReference type="PROSITE" id="PS51450">
    <property type="entry name" value="LRR"/>
    <property type="match status" value="2"/>
</dbReference>
<dbReference type="InterPro" id="IPR050216">
    <property type="entry name" value="LRR_domain-containing"/>
</dbReference>
<feature type="signal peptide" evidence="5">
    <location>
        <begin position="1"/>
        <end position="25"/>
    </location>
</feature>
<dbReference type="Proteomes" id="UP000682802">
    <property type="component" value="Chromosome 1"/>
</dbReference>
<dbReference type="InterPro" id="IPR003591">
    <property type="entry name" value="Leu-rich_rpt_typical-subtyp"/>
</dbReference>
<evidence type="ECO:0000256" key="2">
    <source>
        <dbReference type="ARBA" id="ARBA00022729"/>
    </source>
</evidence>
<dbReference type="NCBIfam" id="TIGR04183">
    <property type="entry name" value="Por_Secre_tail"/>
    <property type="match status" value="1"/>
</dbReference>
<dbReference type="InterPro" id="IPR026444">
    <property type="entry name" value="Secre_tail"/>
</dbReference>
<organism evidence="7 8">
    <name type="scientific">Flammeovirga kamogawensis</name>
    <dbReference type="NCBI Taxonomy" id="373891"/>
    <lineage>
        <taxon>Bacteria</taxon>
        <taxon>Pseudomonadati</taxon>
        <taxon>Bacteroidota</taxon>
        <taxon>Cytophagia</taxon>
        <taxon>Cytophagales</taxon>
        <taxon>Flammeovirgaceae</taxon>
        <taxon>Flammeovirga</taxon>
    </lineage>
</organism>
<dbReference type="InterPro" id="IPR013783">
    <property type="entry name" value="Ig-like_fold"/>
</dbReference>
<keyword evidence="3" id="KW-0677">Repeat</keyword>
<dbReference type="PANTHER" id="PTHR48051">
    <property type="match status" value="1"/>
</dbReference>
<keyword evidence="1" id="KW-0433">Leucine-rich repeat</keyword>
<name>A0ABX8GYP6_9BACT</name>
<sequence>MAKRLYQITALFYAFVFFLIQNSHAQTATETHSFTSPNNTLNFGEKIKATSDNSYFATYRDNEVNIFQFTDNSLSHSVSIQPENTYMQREIEVDGTSHTFFLLPTLGYITNDFNDSMGTVSFLPSSDENHKIWITQKDNKILYYIEVEEQELGSFKSTSKQVVEFSDKINFGVLMNGSLIESFPTISIQAATEDPNKFFGNDIVFYSDYQIFISDPQYNGYQGRIILYQLESGIWTEKAESEIVDNFAPFFSEFGRNLSLTGDDFSRNTLISQSKDQLYIIKNPVSSPDIYNASDSHLLKSIEQYPNKEIINDFYSTFLITEDSPTSQSLYLTRLSNTDYIFFKTLINSVPFNKILDIENVPYTNDIIITGERSGNEVVELYSPTEDFSAYTLSSSKTLNSSVTNTHLQLFQYNNKVGVLSRQDYQISILNPSDLNIDGTISFASVDDWTTFGESIHPISNNFLIGDLGRELTISSVPYMTLQAGKWSDSNSWVNGVIPDYQDDNAQVIIRHHTTLEQYESPHELIINGSAQLELVEHEAGEGSGYIETDSFLNNGNFIINNNTGFINTQSGINNGFIKTYSLLELQSDFINNNGISLYNGNSILIQGDYTNNGTVSYHEDNDSTSGYIIQTNGKDISVAINSSIPNFLTIEEGDATSIVTFSGNLSINGSFNINTNLVDFSSLTLTMGMDEGDMDVPNIYLNGNVNINTLKLQSDLLIDGNGMLTVSDDLNLLHDITLQGVDIIVEYNNTKDVISGDGFINTKAGYYNALVYDLSSQPSVPFTMNAPLQSQIDYGEGGGPEEFHDASSEITVTSIDYNSGTNLFVIFPVINSADANETKTINTQEYGIIPGKTWEIEGVNINNFAFSLNGQLNSTGPFTVNDANDVKAYSYAESRDPSDVITTAEGTLPDVNFKNIQGDNLYSVEILTTSLQKSYETVQNGLWSDPNTWLNGIIPPSDENSIAIINHNITLDYTETIGTIEIANNKTLNVDGSGIVLTVNSIINNGTLNLLNGSQAIIDYQYQNYSFTNLSQNSKLNINCDFDNESLIVLNNSSLLTIQGNFTDTKSNVIFNSDNTSVNINSSGKDISIEINSLIPNLTINGSNKITFNNQLNVKSNLVINNNNLDFATASVELGFGGGSPIDIAINNDLHTTFKDLTISSYAPFYSYWNSHHFTILESLTLYDTLAFNEDECIIRLGDEITGEGGQLIDQGGYLRGDEIDLGFYIDPSKTNNLSVPIVQSRRDDFGDFYLVPTNIDIDLSNISKTAGHESAPLVKVFPYASDFYEFTYNESKYYSFPETQWVVQTEGLSNFTNSISTNLSRINAFPHDSNLKFAINNITEYYNNEQEAPLIGEYFNIYENTVYSDSVLTATSTVQLNGVENNSFFLIHPITNTTREIISFKDGDWYNSATWENGIIPHTENDSVIIKHNVSYTHFVEYPDSIKVKGINVESGALSIDGDGYNATLKVNGGITVKENAVINLTDTKLIALGNMSIDGTIVEGMVSEGPSLLKFYGNDISGSGTISLNKFEILGTEQETSTETWANRSIHSVIKIDGSDGYIDAEGSMVTTFYKPIDFIDNTSVFKSMEHVVFFGNNLTDATVNINTINSEANIHDYNFKSLVINNVSTVNIHTNTVIKENLTLNNIENFNIAAVTALTIQGINQEGSPITGLTPLSITDVQNFTGNNVTKSNLDVNYSADQNKPYAVNTNVQYINVVSDSLFVIGEDDNFSNSNNIRFLASTPYSYEGNILLSTLEDSIKLPIDYMGGTLHNEEVYKIHQVDGEGTIIQEVTTFITHNNEFDYDSVIIALSDLTLISTDRSIEQELHIKLAVVHQPTSISSTPIYYNNIFITPYNTIHSVDVSYIIDFINSFEYKEGSTIQSELGWTEDDLNNWNGSFSSLSNSENHFEINEYGDVTTLNFENNNLIGWDLTTLSYYPQFPGEESKGELPPDDGEFEIPIFEGEGEIPIFPLYSLTDILVNGNYFDFNDFDDYDYESYTITFDSPGKPHNTFNINSFVAGNSYSINLTDEGVYHYGQTDYAWFKEIASTKSDLTNNTSAQPFSLYSDSGKYTVELTNSDDPYLPDFTLEIEFNVTMQLGEREKNLVTNILASLEIEPSGDDFRDWAPEIFTIDNEGYVTHVNLSNKDLTSIPTDVNTLSKVVEIDISNNKLFFDEIRALDENFSEMENPVNIIYDNQDFNTINSVTEVIAHGDSYSSNEDFSGFTTEYSSLVFTWMNGEDVVASTENFSLNDFTSEDAGTYKLYVSSTDYTGLDIHVATHNITYELGSRDLNYLQALLNEINYDFDEETDMRLWAPEIATINDYGYVTNIDLSSNNFVNTPGSLNDFMNVVEIDISNNKLFFDEIRALDENFSEMENPVNIIYDNQDFNTINSVTEVIAHGDSYSSNEDFSGFTTEYSSLVFTWMNGEDVVASTENFSLNDFTSEDAGTYKLYVSSTDYTGLDIHVATHNITYELGSRDLNYLQALLNEINYDFDEETDMRLWAPEIATINDYGYVTNIDLSSNNFVNTPGSLNDFMNVVEIDISNNKLFFDEIRALDENFSEMENPVNIIYDNQDFNTINSVTEVIAHGDSYSSTEDFSGFTTEYSSLVFTWMNGEDVVASTENFSLNDFTSNDAGTYKLYVSSTDYTGLDIHVATHNITYELGSRDLSYLQALLNEINYDFDEETDMRLWAPEIATINDYGYVTNIDLSSNNFVNTPGSLNDFMNVVEIDISNNKLFFDEIRALDENFSEMENPVNIIYDNQDFNTINSVAEVIAHGDSYSSTEDFSGFTTEYSSLVFTWMDGEDVVASTENFSLNDFTSDDAGTYKLYVSSTDYTGLDIHVATHNITYELGSRDINYLQALLNEINYDFDEETDMRLWAPEIATINDYGYVTNIDLSSNNFVNTPGSLNDFMNVVEIDISNNKLFFDEIRALDENFSEMENPVSIIYDNQDFNTINTVAEVIAHGDSYSSTEDFSGFTTEYSSLVFTWMNGEDVIASTENFSLNDFTSDDAGTYKLYVSSTDYTGLDIHVATHNITYELGSRDINYLQALLNEINYDFDAETDMRLWAPEIATINDYGYVTNIDLSSNNFVNTPGSLNDFMNVVEIDISNNKLFFDEIRALDENFSEMENPVSIIYDNQDFNTINSVTEVIAHGDSYSSTEDFSGFTTEYSSLVFTWMNGEDVVASTENFSLNDFTSNDAGTYKLYVSSTDYTGLDIHVATHNITYELGSRDLSYLQVLLNEINYDFDAETEMRLWAPEIATIDDYGYVTNLDLSSQSLTSIPSSLEVAFNNLNDVNLSNNNISDIDNITSINNYTTILFDVSNNNLFFNDIVAHLSYLSDYSGQSYPFSQLTQKIVYGEIFNNDGSIEEHDGDYKWTKDGSDLINTSNLSINDIRSTDAGIYKLFVTDADVSNLSIQIAEYNLYFSLGWADSAALQAILEEINYTFDESDEFRTWMSESTVIDDYGKVTELDLSSLQLTEVPSTLIGLNNLTAINLGSNLLFFDDLEALSTLSQITTYSPQNYITVNESYNIVQYDDFDNSYPVEGYDGELNYQWYFNGEVITDANTPQLSVENFNISKEGTYSLKVTHPSNWEGLEIETSTINLIYQSLINEADSVALFDLYTEMNVDFDPSERIVLWPRMEFDDTGKIVGLNLHELETDGTLPDIIGQFKDLKSLKLYNSGITTISDNLWTIPGIEYLDLSNNNITDENISGIEGFTNLTTLWLSNNNLTIMPDLTGNSNLQNLIIDDNAITLIGEELSGLTSLTNLSIAGNGIVSITMNFSGLTNLKKLNFSRNELTVWDNTLPAGLEELILYSNQLISLSNIPSTIEVNVADNYLFFDDFDGFNDQNLAYSPQNYNIYYESIAMISGGNYTFDLPIELEALTYTWYKDGVIQPELSSKTLVFENMSNSDVGVYSCFITHSYWSNLSIKVAEIGIGIDCGDDLNVALQANTTTTFCYGEEIEAQIQANSTASNLSYSWYKNDELLPLLSSSAITIHEEGTYSLKIRNLNGCIAFSDSIIITQSSQLLSPQIIANQDSLSVETPDSTYNYFWYLDGVLIDQSGTEIAANEPGDYMVEVINNSGCTMYSEEYTILSDVINSVEDLSSQITLSVFPQPATDILNISTTIGLVNSIRVFDQSGKLIPITFSTSGSNTTVNVNGIQSGLYVLEVNTSTKTFHEKILIK</sequence>
<feature type="chain" id="PRO_5046091598" evidence="5">
    <location>
        <begin position="26"/>
        <end position="4191"/>
    </location>
</feature>
<evidence type="ECO:0000313" key="7">
    <source>
        <dbReference type="EMBL" id="QWG08322.1"/>
    </source>
</evidence>
<reference evidence="7 8" key="1">
    <citation type="submission" date="2021-05" db="EMBL/GenBank/DDBJ databases">
        <title>Comparative genomic studies on the polysaccharide-degrading batcterial strains of the Flammeovirga genus.</title>
        <authorList>
            <person name="Zewei F."/>
            <person name="Zheng Z."/>
            <person name="Yu L."/>
            <person name="Ruyue G."/>
            <person name="Yanhong M."/>
            <person name="Yuanyuan C."/>
            <person name="Jingyan G."/>
            <person name="Wenjun H."/>
        </authorList>
    </citation>
    <scope>NUCLEOTIDE SEQUENCE [LARGE SCALE GENOMIC DNA]</scope>
    <source>
        <strain evidence="7 8">YS10</strain>
    </source>
</reference>
<gene>
    <name evidence="7" type="ORF">KM029_05135</name>
</gene>
<dbReference type="SUPFAM" id="SSF52058">
    <property type="entry name" value="L domain-like"/>
    <property type="match status" value="3"/>
</dbReference>
<dbReference type="Gene3D" id="2.60.40.10">
    <property type="entry name" value="Immunoglobulins"/>
    <property type="match status" value="2"/>
</dbReference>